<sequence>MSAEQELRGINSLPMELCDEIVLLVATESLSLCSCDVDGHDYYSFKERNKRLRRPRLVNKLFHQSATRILFKDTIMCYEGPLRDDINQTETKLQGIIASGLTRYIQNLHVDPKLLCRSFHLLFQNLHCLQGFFCNVSTPRDDERDFIFTALQHAHPPSLRTLRLRGYGLGHHPSFERMLVIFLPQLQDLSVELRGKTKEPKDTIFCLGEQIFRHAQRLRSLVIKWYDFEVPGYHSFLPLDAPLERLHLTRVVISYELLSAVLSYRETLFYLRFRGVTLRTGSWAQFLTSLRRFPKLVDLMVLGCRYEPSAAHNDFEEISRFSTLRPDDISAYEACLAEVKARQKETGYKEPWTTSWSDLDPGRHWTRLAIRLDSQNTGLSE</sequence>
<dbReference type="GeneID" id="37194790"/>
<keyword evidence="2" id="KW-1185">Reference proteome</keyword>
<dbReference type="SUPFAM" id="SSF52047">
    <property type="entry name" value="RNI-like"/>
    <property type="match status" value="1"/>
</dbReference>
<dbReference type="VEuPathDB" id="FungiDB:BO97DRAFT_195524"/>
<dbReference type="Proteomes" id="UP000248961">
    <property type="component" value="Unassembled WGS sequence"/>
</dbReference>
<reference evidence="1 2" key="1">
    <citation type="submission" date="2018-02" db="EMBL/GenBank/DDBJ databases">
        <title>The genomes of Aspergillus section Nigri reveals drivers in fungal speciation.</title>
        <authorList>
            <consortium name="DOE Joint Genome Institute"/>
            <person name="Vesth T.C."/>
            <person name="Nybo J."/>
            <person name="Theobald S."/>
            <person name="Brandl J."/>
            <person name="Frisvad J.C."/>
            <person name="Nielsen K.F."/>
            <person name="Lyhne E.K."/>
            <person name="Kogle M.E."/>
            <person name="Kuo A."/>
            <person name="Riley R."/>
            <person name="Clum A."/>
            <person name="Nolan M."/>
            <person name="Lipzen A."/>
            <person name="Salamov A."/>
            <person name="Henrissat B."/>
            <person name="Wiebenga A."/>
            <person name="De vries R.P."/>
            <person name="Grigoriev I.V."/>
            <person name="Mortensen U.H."/>
            <person name="Andersen M.R."/>
            <person name="Baker S.E."/>
        </authorList>
    </citation>
    <scope>NUCLEOTIDE SEQUENCE [LARGE SCALE GENOMIC DNA]</scope>
    <source>
        <strain evidence="1 2">CBS 101889</strain>
    </source>
</reference>
<accession>A0A395HMY8</accession>
<dbReference type="Gene3D" id="3.80.10.10">
    <property type="entry name" value="Ribonuclease Inhibitor"/>
    <property type="match status" value="1"/>
</dbReference>
<dbReference type="InterPro" id="IPR032675">
    <property type="entry name" value="LRR_dom_sf"/>
</dbReference>
<proteinExistence type="predicted"/>
<evidence type="ECO:0000313" key="2">
    <source>
        <dbReference type="Proteomes" id="UP000248961"/>
    </source>
</evidence>
<evidence type="ECO:0000313" key="1">
    <source>
        <dbReference type="EMBL" id="RAL08783.1"/>
    </source>
</evidence>
<protein>
    <recommendedName>
        <fullName evidence="3">F-box domain-containing protein</fullName>
    </recommendedName>
</protein>
<organism evidence="1 2">
    <name type="scientific">Aspergillus homomorphus (strain CBS 101889)</name>
    <dbReference type="NCBI Taxonomy" id="1450537"/>
    <lineage>
        <taxon>Eukaryota</taxon>
        <taxon>Fungi</taxon>
        <taxon>Dikarya</taxon>
        <taxon>Ascomycota</taxon>
        <taxon>Pezizomycotina</taxon>
        <taxon>Eurotiomycetes</taxon>
        <taxon>Eurotiomycetidae</taxon>
        <taxon>Eurotiales</taxon>
        <taxon>Aspergillaceae</taxon>
        <taxon>Aspergillus</taxon>
        <taxon>Aspergillus subgen. Circumdati</taxon>
    </lineage>
</organism>
<gene>
    <name evidence="1" type="ORF">BO97DRAFT_195524</name>
</gene>
<dbReference type="RefSeq" id="XP_025547937.1">
    <property type="nucleotide sequence ID" value="XM_025690501.1"/>
</dbReference>
<dbReference type="AlphaFoldDB" id="A0A395HMY8"/>
<name>A0A395HMY8_ASPHC</name>
<dbReference type="EMBL" id="KZ824310">
    <property type="protein sequence ID" value="RAL08783.1"/>
    <property type="molecule type" value="Genomic_DNA"/>
</dbReference>
<evidence type="ECO:0008006" key="3">
    <source>
        <dbReference type="Google" id="ProtNLM"/>
    </source>
</evidence>